<proteinExistence type="predicted"/>
<dbReference type="PANTHER" id="PTHR31096:SF15">
    <property type="entry name" value="ACT DOMAIN-CONTAINING PROTEIN ACR"/>
    <property type="match status" value="1"/>
</dbReference>
<evidence type="ECO:0000313" key="5">
    <source>
        <dbReference type="Proteomes" id="UP000233837"/>
    </source>
</evidence>
<reference evidence="4 5" key="2">
    <citation type="journal article" date="2017" name="Nature">
        <title>The Apostasia genome and the evolution of orchids.</title>
        <authorList>
            <person name="Zhang G.Q."/>
            <person name="Liu K.W."/>
            <person name="Li Z."/>
            <person name="Lohaus R."/>
            <person name="Hsiao Y.Y."/>
            <person name="Niu S.C."/>
            <person name="Wang J.Y."/>
            <person name="Lin Y.C."/>
            <person name="Xu Q."/>
            <person name="Chen L.J."/>
            <person name="Yoshida K."/>
            <person name="Fujiwara S."/>
            <person name="Wang Z.W."/>
            <person name="Zhang Y.Q."/>
            <person name="Mitsuda N."/>
            <person name="Wang M."/>
            <person name="Liu G.H."/>
            <person name="Pecoraro L."/>
            <person name="Huang H.X."/>
            <person name="Xiao X.J."/>
            <person name="Lin M."/>
            <person name="Wu X.Y."/>
            <person name="Wu W.L."/>
            <person name="Chen Y.Y."/>
            <person name="Chang S.B."/>
            <person name="Sakamoto S."/>
            <person name="Ohme-Takagi M."/>
            <person name="Yagi M."/>
            <person name="Zeng S.J."/>
            <person name="Shen C.Y."/>
            <person name="Yeh C.M."/>
            <person name="Luo Y.B."/>
            <person name="Tsai W.C."/>
            <person name="Van de Peer Y."/>
            <person name="Liu Z.J."/>
        </authorList>
    </citation>
    <scope>NUCLEOTIDE SEQUENCE [LARGE SCALE GENOMIC DNA]</scope>
    <source>
        <tissue evidence="4">The whole plant</tissue>
    </source>
</reference>
<comment type="function">
    <text evidence="2">Binds amino acids.</text>
</comment>
<dbReference type="CDD" id="cd04926">
    <property type="entry name" value="ACT_ACR_4"/>
    <property type="match status" value="1"/>
</dbReference>
<organism evidence="4 5">
    <name type="scientific">Dendrobium catenatum</name>
    <dbReference type="NCBI Taxonomy" id="906689"/>
    <lineage>
        <taxon>Eukaryota</taxon>
        <taxon>Viridiplantae</taxon>
        <taxon>Streptophyta</taxon>
        <taxon>Embryophyta</taxon>
        <taxon>Tracheophyta</taxon>
        <taxon>Spermatophyta</taxon>
        <taxon>Magnoliopsida</taxon>
        <taxon>Liliopsida</taxon>
        <taxon>Asparagales</taxon>
        <taxon>Orchidaceae</taxon>
        <taxon>Epidendroideae</taxon>
        <taxon>Malaxideae</taxon>
        <taxon>Dendrobiinae</taxon>
        <taxon>Dendrobium</taxon>
    </lineage>
</organism>
<keyword evidence="5" id="KW-1185">Reference proteome</keyword>
<evidence type="ECO:0000259" key="3">
    <source>
        <dbReference type="PROSITE" id="PS51671"/>
    </source>
</evidence>
<keyword evidence="1 2" id="KW-0677">Repeat</keyword>
<dbReference type="EMBL" id="KZ502242">
    <property type="protein sequence ID" value="PKU81456.1"/>
    <property type="molecule type" value="Genomic_DNA"/>
</dbReference>
<dbReference type="Gene3D" id="3.30.70.260">
    <property type="match status" value="2"/>
</dbReference>
<dbReference type="PROSITE" id="PS51671">
    <property type="entry name" value="ACT"/>
    <property type="match status" value="3"/>
</dbReference>
<dbReference type="InterPro" id="IPR045865">
    <property type="entry name" value="ACT-like_dom_sf"/>
</dbReference>
<reference evidence="4 5" key="1">
    <citation type="journal article" date="2016" name="Sci. Rep.">
        <title>The Dendrobium catenatum Lindl. genome sequence provides insights into polysaccharide synthase, floral development and adaptive evolution.</title>
        <authorList>
            <person name="Zhang G.Q."/>
            <person name="Xu Q."/>
            <person name="Bian C."/>
            <person name="Tsai W.C."/>
            <person name="Yeh C.M."/>
            <person name="Liu K.W."/>
            <person name="Yoshida K."/>
            <person name="Zhang L.S."/>
            <person name="Chang S.B."/>
            <person name="Chen F."/>
            <person name="Shi Y."/>
            <person name="Su Y.Y."/>
            <person name="Zhang Y.Q."/>
            <person name="Chen L.J."/>
            <person name="Yin Y."/>
            <person name="Lin M."/>
            <person name="Huang H."/>
            <person name="Deng H."/>
            <person name="Wang Z.W."/>
            <person name="Zhu S.L."/>
            <person name="Zhao X."/>
            <person name="Deng C."/>
            <person name="Niu S.C."/>
            <person name="Huang J."/>
            <person name="Wang M."/>
            <person name="Liu G.H."/>
            <person name="Yang H.J."/>
            <person name="Xiao X.J."/>
            <person name="Hsiao Y.Y."/>
            <person name="Wu W.L."/>
            <person name="Chen Y.Y."/>
            <person name="Mitsuda N."/>
            <person name="Ohme-Takagi M."/>
            <person name="Luo Y.B."/>
            <person name="Van de Peer Y."/>
            <person name="Liu Z.J."/>
        </authorList>
    </citation>
    <scope>NUCLEOTIDE SEQUENCE [LARGE SCALE GENOMIC DNA]</scope>
    <source>
        <tissue evidence="4">The whole plant</tissue>
    </source>
</reference>
<evidence type="ECO:0000313" key="4">
    <source>
        <dbReference type="EMBL" id="PKU81456.1"/>
    </source>
</evidence>
<dbReference type="GO" id="GO:0016597">
    <property type="term" value="F:amino acid binding"/>
    <property type="evidence" value="ECO:0007669"/>
    <property type="project" value="UniProtKB-UniRule"/>
</dbReference>
<dbReference type="OrthoDB" id="2019938at2759"/>
<feature type="domain" description="ACT" evidence="3">
    <location>
        <begin position="39"/>
        <end position="119"/>
    </location>
</feature>
<dbReference type="InterPro" id="IPR040217">
    <property type="entry name" value="ACR1-12"/>
</dbReference>
<evidence type="ECO:0000256" key="1">
    <source>
        <dbReference type="ARBA" id="ARBA00022737"/>
    </source>
</evidence>
<dbReference type="InterPro" id="IPR002912">
    <property type="entry name" value="ACT_dom"/>
</dbReference>
<feature type="domain" description="ACT" evidence="3">
    <location>
        <begin position="342"/>
        <end position="418"/>
    </location>
</feature>
<protein>
    <recommendedName>
        <fullName evidence="2">ACT domain-containing protein ACR</fullName>
    </recommendedName>
    <alternativeName>
        <fullName evidence="2">Protein ACT DOMAIN REPEATS</fullName>
    </alternativeName>
</protein>
<dbReference type="SUPFAM" id="SSF55021">
    <property type="entry name" value="ACT-like"/>
    <property type="match status" value="3"/>
</dbReference>
<accession>A0A2I0X0L7</accession>
<dbReference type="Pfam" id="PF01842">
    <property type="entry name" value="ACT"/>
    <property type="match status" value="2"/>
</dbReference>
<sequence length="453" mass="51382">MMNFGSHSIGEEDEYKKLVIRMNPPRVTVDNNTSKKATLVKVDSANRHGSLLEVVQVLIDLNLTIKRAYISSDGEWFMDVFHVVDQEGNKIYESEVIERIQQSLGPRAFSFRSVRQSVDTQAASKSTSVELVGRDRPGLLSEIFAVLTDLKCNIVAAEVWTHNSRMASVIYITEEANGGPVDDFDRLAKIKHLLCYVLKGDREKQSAKTNISVGVTHTERRLHQMMYDDHDFDREGCVDEKEEKGDKIKLVISVENCTERGYTVVYIRSKDRPKLIFDTVFTMTDMLYVVFHATIISEGPEAYQEYYIRRRDGFPVSSEGEKQRLIHCLEAAIRRRSTEGIRLELCSKDRVGLLSEVTRIFRENGLSVIRAEVSTRGSQALNVFYVTDASGSPVQSQTIEAVRNEIGKTVLCVKDDIYSKASSHESGKFSLCNLFRSQSERFLHNLGFMRSCS</sequence>
<feature type="domain" description="ACT" evidence="3">
    <location>
        <begin position="128"/>
        <end position="205"/>
    </location>
</feature>
<dbReference type="PANTHER" id="PTHR31096">
    <property type="entry name" value="ACT DOMAIN-CONTAINING PROTEIN ACR4-RELATED"/>
    <property type="match status" value="1"/>
</dbReference>
<gene>
    <name evidence="4" type="ORF">MA16_Dca015861</name>
</gene>
<dbReference type="AlphaFoldDB" id="A0A2I0X0L7"/>
<evidence type="ECO:0000256" key="2">
    <source>
        <dbReference type="RuleBase" id="RU369043"/>
    </source>
</evidence>
<dbReference type="CDD" id="cd04897">
    <property type="entry name" value="ACT_ACR_3"/>
    <property type="match status" value="1"/>
</dbReference>
<dbReference type="Pfam" id="PF24931">
    <property type="entry name" value="ACT_ACR9_3rd"/>
    <property type="match status" value="1"/>
</dbReference>
<name>A0A2I0X0L7_9ASPA</name>
<dbReference type="Proteomes" id="UP000233837">
    <property type="component" value="Unassembled WGS sequence"/>
</dbReference>